<dbReference type="Gene3D" id="3.40.50.720">
    <property type="entry name" value="NAD(P)-binding Rossmann-like Domain"/>
    <property type="match status" value="1"/>
</dbReference>
<gene>
    <name evidence="5" type="ORF">EKM59_06570</name>
</gene>
<dbReference type="InterPro" id="IPR036291">
    <property type="entry name" value="NAD(P)-bd_dom_sf"/>
</dbReference>
<dbReference type="InterPro" id="IPR048381">
    <property type="entry name" value="GDH_C"/>
</dbReference>
<dbReference type="InterPro" id="IPR028971">
    <property type="entry name" value="NAD-GDH_cat"/>
</dbReference>
<dbReference type="GO" id="GO:0006538">
    <property type="term" value="P:L-glutamate catabolic process"/>
    <property type="evidence" value="ECO:0007669"/>
    <property type="project" value="InterPro"/>
</dbReference>
<evidence type="ECO:0000259" key="3">
    <source>
        <dbReference type="Pfam" id="PF21074"/>
    </source>
</evidence>
<dbReference type="Pfam" id="PF21077">
    <property type="entry name" value="GDH_ACT3"/>
    <property type="match status" value="1"/>
</dbReference>
<evidence type="ECO:0000313" key="6">
    <source>
        <dbReference type="Proteomes" id="UP000288012"/>
    </source>
</evidence>
<dbReference type="GO" id="GO:0004352">
    <property type="term" value="F:glutamate dehydrogenase (NAD+) activity"/>
    <property type="evidence" value="ECO:0007669"/>
    <property type="project" value="InterPro"/>
</dbReference>
<dbReference type="AlphaFoldDB" id="A0A3S0VAJ9"/>
<keyword evidence="1" id="KW-0560">Oxidoreductase</keyword>
<accession>A0A3S0VAJ9</accession>
<dbReference type="InterPro" id="IPR007780">
    <property type="entry name" value="NAD_Glu_DH_bac"/>
</dbReference>
<evidence type="ECO:0000259" key="4">
    <source>
        <dbReference type="Pfam" id="PF21077"/>
    </source>
</evidence>
<dbReference type="Pfam" id="PF21074">
    <property type="entry name" value="GDH_C"/>
    <property type="match status" value="1"/>
</dbReference>
<dbReference type="InterPro" id="IPR049058">
    <property type="entry name" value="NAD_Glu_DH_HM2"/>
</dbReference>
<reference evidence="5 6" key="1">
    <citation type="submission" date="2018-12" db="EMBL/GenBank/DDBJ databases">
        <title>Legionella sp,whole genome shotgun sequence.</title>
        <authorList>
            <person name="Wu H."/>
        </authorList>
    </citation>
    <scope>NUCLEOTIDE SEQUENCE [LARGE SCALE GENOMIC DNA]</scope>
    <source>
        <strain evidence="6">km714</strain>
    </source>
</reference>
<feature type="domain" description="NAD-glutamate dehydrogenase ACT3" evidence="4">
    <location>
        <begin position="61"/>
        <end position="136"/>
    </location>
</feature>
<dbReference type="RefSeq" id="WP_126954455.1">
    <property type="nucleotide sequence ID" value="NZ_RZGR01000016.1"/>
</dbReference>
<evidence type="ECO:0000313" key="5">
    <source>
        <dbReference type="EMBL" id="RUQ85420.1"/>
    </source>
</evidence>
<protein>
    <submittedName>
        <fullName evidence="5">NAD-glutamate dehydrogenase</fullName>
    </submittedName>
</protein>
<evidence type="ECO:0000259" key="2">
    <source>
        <dbReference type="Pfam" id="PF05088"/>
    </source>
</evidence>
<name>A0A3S0VAJ9_9GAMM</name>
<feature type="domain" description="NAD-specific glutamate dehydrogenase C-terminal" evidence="3">
    <location>
        <begin position="774"/>
        <end position="1108"/>
    </location>
</feature>
<dbReference type="PANTHER" id="PTHR43403:SF1">
    <property type="entry name" value="NAD-SPECIFIC GLUTAMATE DEHYDROGENASE"/>
    <property type="match status" value="1"/>
</dbReference>
<dbReference type="Pfam" id="PF21078">
    <property type="entry name" value="GDH_HM3"/>
    <property type="match status" value="1"/>
</dbReference>
<dbReference type="Pfam" id="PF21079">
    <property type="entry name" value="GDH_HM2"/>
    <property type="match status" value="1"/>
</dbReference>
<dbReference type="InterPro" id="IPR049056">
    <property type="entry name" value="NAD_Glu_DH_HM3"/>
</dbReference>
<dbReference type="GO" id="GO:0004069">
    <property type="term" value="F:L-aspartate:2-oxoglutarate aminotransferase activity"/>
    <property type="evidence" value="ECO:0007669"/>
    <property type="project" value="InterPro"/>
</dbReference>
<dbReference type="Proteomes" id="UP000288012">
    <property type="component" value="Unassembled WGS sequence"/>
</dbReference>
<feature type="domain" description="NAD-glutamate dehydrogenase catalytic" evidence="2">
    <location>
        <begin position="233"/>
        <end position="727"/>
    </location>
</feature>
<sequence>MNAWTQQLEERLLKQLGKSKGLALSKKYVQKFPAGYRDDFDAIRAEADIAKLETLSENHTLAISLYFKAGEEGDLHLRLYQWRKPVPLSDVLPMLENFNLRTLAEHPYKIQLEKNKMVWIKDFHLEYKEGKLELEKVKVLFEDAFAKVYFNLAENDGFNKLILGASLSWQEVIILRAYAKYLHQIRFQYSQAYIEKALINNASLMKDLVEYFKLLHDPGRFKKNQSAALEVEILQKLESIPALDEDTIIRRILSLIKATLRTNYFQRTHNNEIKHYLALKLNSRTIPEMPLPAPLFETFVYSSRFEGIHLRNAKIARGGLRWSDRREDYRTEILGLMKAQVVKNSVIVPSGAKGGFVLKAVPPGAGRDFMVKEVTYCYTGFVSGLLDLADNIKDGAFVPPKDVVCHDSPDPYLVVAADKGTATFSDLANSISKAYDFWLGDAFASGGSAGYDHKKMGITARGAWESAKRHFRELDINIAEQPITVVGIGDMSGDVFGNGLLYSKNLKLVGAFDHRHIFIDPNPDAELSFAERQRLFTLPVSSWEDYNPSLISAGGGVFKRTLKSIPVTAEMKQRFYIEEDTLTPDELIRALLKSPVDLLFNGGIGTYVKSSQESQAEVGDRSNERCRINGKDLRCRVVCEGGNLGFTQRGRVEFALHGGLINTDFIDNSAGVDCSDHEVNLKILLDHEVQQGNLSRTARNNLLMSLTSEIAQLVLKDNYHQALALSFSRFSAAKDIVQHTDYIKHLEAQGILDRQVEFLPDDKELIERKVEAIGLTRPELAVLLAYTKINLKAEILKSDLPEDAYLKEIIQTAFPAKIGKKYKKSMQQHQLHRDIIATQLANEVVNNIGMTFIYQTQKETGTPVDKIIRAYTAASAIFETNELQRMVESLDFKISLAEQFDIITNIRHLLILSTRWFLQGRRLSLDLQELIGKYYKSVKRLEKIIPELMGGFTKQYLASMTMKFQKSGLSQAIAERIATYRAIYTALNIIEVAHINGFDLIKAAKVYFASGERMNLLWFRDQIASESREGHWNTLARFALRDELDNAQQAMTVAIMQSTPDKWDVNRRIDRWVSDNQTIILRWEQLLSMLHSSQAIEYSMFFIVIREFIRLIQAACIK</sequence>
<evidence type="ECO:0000256" key="1">
    <source>
        <dbReference type="ARBA" id="ARBA00023002"/>
    </source>
</evidence>
<dbReference type="InterPro" id="IPR046346">
    <property type="entry name" value="Aminoacid_DH-like_N_sf"/>
</dbReference>
<proteinExistence type="predicted"/>
<organism evidence="5 6">
    <name type="scientific">Legionella septentrionalis</name>
    <dbReference type="NCBI Taxonomy" id="2498109"/>
    <lineage>
        <taxon>Bacteria</taxon>
        <taxon>Pseudomonadati</taxon>
        <taxon>Pseudomonadota</taxon>
        <taxon>Gammaproteobacteria</taxon>
        <taxon>Legionellales</taxon>
        <taxon>Legionellaceae</taxon>
        <taxon>Legionella</taxon>
    </lineage>
</organism>
<keyword evidence="6" id="KW-1185">Reference proteome</keyword>
<dbReference type="SUPFAM" id="SSF53223">
    <property type="entry name" value="Aminoacid dehydrogenase-like, N-terminal domain"/>
    <property type="match status" value="1"/>
</dbReference>
<dbReference type="SUPFAM" id="SSF51735">
    <property type="entry name" value="NAD(P)-binding Rossmann-fold domains"/>
    <property type="match status" value="1"/>
</dbReference>
<dbReference type="InterPro" id="IPR049064">
    <property type="entry name" value="NAD_Glu_DH_ACT3"/>
</dbReference>
<dbReference type="PANTHER" id="PTHR43403">
    <property type="entry name" value="NAD-SPECIFIC GLUTAMATE DEHYDROGENASE"/>
    <property type="match status" value="1"/>
</dbReference>
<dbReference type="EMBL" id="RZGR01000016">
    <property type="protein sequence ID" value="RUQ85420.1"/>
    <property type="molecule type" value="Genomic_DNA"/>
</dbReference>
<comment type="caution">
    <text evidence="5">The sequence shown here is derived from an EMBL/GenBank/DDBJ whole genome shotgun (WGS) entry which is preliminary data.</text>
</comment>
<dbReference type="Pfam" id="PF05088">
    <property type="entry name" value="Bac_GDH_CD"/>
    <property type="match status" value="1"/>
</dbReference>